<dbReference type="Proteomes" id="UP000823388">
    <property type="component" value="Chromosome 2N"/>
</dbReference>
<evidence type="ECO:0000313" key="1">
    <source>
        <dbReference type="EMBL" id="KAG2639145.1"/>
    </source>
</evidence>
<dbReference type="AlphaFoldDB" id="A0A8T0VW81"/>
<proteinExistence type="predicted"/>
<protein>
    <submittedName>
        <fullName evidence="1">Uncharacterized protein</fullName>
    </submittedName>
</protein>
<name>A0A8T0VW81_PANVG</name>
<evidence type="ECO:0000313" key="2">
    <source>
        <dbReference type="Proteomes" id="UP000823388"/>
    </source>
</evidence>
<accession>A0A8T0VW81</accession>
<organism evidence="1 2">
    <name type="scientific">Panicum virgatum</name>
    <name type="common">Blackwell switchgrass</name>
    <dbReference type="NCBI Taxonomy" id="38727"/>
    <lineage>
        <taxon>Eukaryota</taxon>
        <taxon>Viridiplantae</taxon>
        <taxon>Streptophyta</taxon>
        <taxon>Embryophyta</taxon>
        <taxon>Tracheophyta</taxon>
        <taxon>Spermatophyta</taxon>
        <taxon>Magnoliopsida</taxon>
        <taxon>Liliopsida</taxon>
        <taxon>Poales</taxon>
        <taxon>Poaceae</taxon>
        <taxon>PACMAD clade</taxon>
        <taxon>Panicoideae</taxon>
        <taxon>Panicodae</taxon>
        <taxon>Paniceae</taxon>
        <taxon>Panicinae</taxon>
        <taxon>Panicum</taxon>
        <taxon>Panicum sect. Hiantes</taxon>
    </lineage>
</organism>
<comment type="caution">
    <text evidence="1">The sequence shown here is derived from an EMBL/GenBank/DDBJ whole genome shotgun (WGS) entry which is preliminary data.</text>
</comment>
<reference evidence="1 2" key="1">
    <citation type="submission" date="2020-05" db="EMBL/GenBank/DDBJ databases">
        <title>WGS assembly of Panicum virgatum.</title>
        <authorList>
            <person name="Lovell J.T."/>
            <person name="Jenkins J."/>
            <person name="Shu S."/>
            <person name="Juenger T.E."/>
            <person name="Schmutz J."/>
        </authorList>
    </citation>
    <scope>NUCLEOTIDE SEQUENCE [LARGE SCALE GENOMIC DNA]</scope>
    <source>
        <strain evidence="2">cv. AP13</strain>
    </source>
</reference>
<gene>
    <name evidence="1" type="ORF">PVAP13_2NG632900</name>
</gene>
<keyword evidence="2" id="KW-1185">Reference proteome</keyword>
<dbReference type="EMBL" id="CM029040">
    <property type="protein sequence ID" value="KAG2639145.1"/>
    <property type="molecule type" value="Genomic_DNA"/>
</dbReference>
<sequence length="198" mass="20826">MGAAVRATSTGVPGCCSSARCFGPAATVAPMSLTVRWCAEERRNEDARGEVEHEPTAIAAPEEASSHLLPAHPHLGDREALPSFYHGLGRLVLRIAARRVAVACKSAPPAAGASSAGVRASSAGGADLARRVGSASCRGVLPGAWASSQVRGADRVCELRQLRTSSPCCKERRPCRARRAGKLLRRRGALPSWRVRIS</sequence>